<evidence type="ECO:0000313" key="8">
    <source>
        <dbReference type="Proteomes" id="UP000465601"/>
    </source>
</evidence>
<feature type="domain" description="Response regulatory" evidence="4">
    <location>
        <begin position="6"/>
        <end position="118"/>
    </location>
</feature>
<sequence>MFDKPKVLLVDEEIHIIKSLMKLFDLKEYQVDYATDLNEALNTLSADDYDIVVVDEKIGCMQVLSHIKDQSPQTVRILMTSYKDFERNVAYLNDGSIYNYIVKPWFNPHVKLLIQKAIAFRKENQIKKIVEESILATFKDWQECLNKIEMIAHQSYYNVIDMLCKIIYIKNEKLSNHSVSVASYTEKLAEEFELSKDRRIDLKHASLLHDIGKIAIRDSILQKNGFYIEEYHDIKKHPELGANLVRQLSNLERVALIIEQHHERVDGKGYPMGLHSSQISLEAKIFAVCNTFDMLTAESSYMIGFDSNKALSIIKKDIGSIYDEEVVKKFVHLIKEKD</sequence>
<feature type="modified residue" description="4-aspartylphosphate" evidence="3">
    <location>
        <position position="55"/>
    </location>
</feature>
<dbReference type="GO" id="GO:0000160">
    <property type="term" value="P:phosphorelay signal transduction system"/>
    <property type="evidence" value="ECO:0007669"/>
    <property type="project" value="InterPro"/>
</dbReference>
<dbReference type="PANTHER" id="PTHR45228:SF8">
    <property type="entry name" value="TWO-COMPONENT RESPONSE REGULATOR-RELATED"/>
    <property type="match status" value="1"/>
</dbReference>
<evidence type="ECO:0000259" key="4">
    <source>
        <dbReference type="PROSITE" id="PS50110"/>
    </source>
</evidence>
<dbReference type="EMBL" id="WBZB01000039">
    <property type="protein sequence ID" value="KAB3528855.1"/>
    <property type="molecule type" value="Genomic_DNA"/>
</dbReference>
<dbReference type="InterPro" id="IPR052020">
    <property type="entry name" value="Cyclic_di-GMP/3'3'-cGAMP_PDE"/>
</dbReference>
<gene>
    <name evidence="7" type="ORF">F8153_11065</name>
</gene>
<evidence type="ECO:0000256" key="3">
    <source>
        <dbReference type="PROSITE-ProRule" id="PRU00169"/>
    </source>
</evidence>
<name>A0A833HMU3_9FIRM</name>
<evidence type="ECO:0000259" key="6">
    <source>
        <dbReference type="PROSITE" id="PS51832"/>
    </source>
</evidence>
<organism evidence="7 8">
    <name type="scientific">Alkaliphilus serpentinus</name>
    <dbReference type="NCBI Taxonomy" id="1482731"/>
    <lineage>
        <taxon>Bacteria</taxon>
        <taxon>Bacillati</taxon>
        <taxon>Bacillota</taxon>
        <taxon>Clostridia</taxon>
        <taxon>Peptostreptococcales</taxon>
        <taxon>Natronincolaceae</taxon>
        <taxon>Alkaliphilus</taxon>
    </lineage>
</organism>
<dbReference type="PROSITE" id="PS51831">
    <property type="entry name" value="HD"/>
    <property type="match status" value="1"/>
</dbReference>
<comment type="function">
    <text evidence="2">May play the central regulatory role in sporulation. It may be an element of the effector pathway responsible for the activation of sporulation genes in response to nutritional stress. Spo0A may act in concert with spo0H (a sigma factor) to control the expression of some genes that are critical to the sporulation process.</text>
</comment>
<dbReference type="InterPro" id="IPR001789">
    <property type="entry name" value="Sig_transdc_resp-reg_receiver"/>
</dbReference>
<dbReference type="Gene3D" id="3.40.50.2300">
    <property type="match status" value="1"/>
</dbReference>
<dbReference type="InterPro" id="IPR037522">
    <property type="entry name" value="HD_GYP_dom"/>
</dbReference>
<dbReference type="OrthoDB" id="9804747at2"/>
<protein>
    <recommendedName>
        <fullName evidence="1">Stage 0 sporulation protein A homolog</fullName>
    </recommendedName>
</protein>
<dbReference type="InterPro" id="IPR006675">
    <property type="entry name" value="HDIG_dom"/>
</dbReference>
<reference evidence="7 8" key="1">
    <citation type="submission" date="2019-10" db="EMBL/GenBank/DDBJ databases">
        <title>Alkaliphilus serpentinus sp. nov. and Alkaliphilus pronyensis sp. nov., two novel anaerobic alkaliphilic species isolated from the serpentinized-hosted hydrothermal field of the Prony Bay (New Caledonia).</title>
        <authorList>
            <person name="Postec A."/>
        </authorList>
    </citation>
    <scope>NUCLEOTIDE SEQUENCE [LARGE SCALE GENOMIC DNA]</scope>
    <source>
        <strain evidence="7 8">LacT</strain>
    </source>
</reference>
<dbReference type="InterPro" id="IPR003607">
    <property type="entry name" value="HD/PDEase_dom"/>
</dbReference>
<dbReference type="CDD" id="cd00077">
    <property type="entry name" value="HDc"/>
    <property type="match status" value="1"/>
</dbReference>
<dbReference type="RefSeq" id="WP_151866411.1">
    <property type="nucleotide sequence ID" value="NZ_WBZB01000039.1"/>
</dbReference>
<accession>A0A833HMU3</accession>
<dbReference type="PROSITE" id="PS51832">
    <property type="entry name" value="HD_GYP"/>
    <property type="match status" value="1"/>
</dbReference>
<dbReference type="Gene3D" id="1.10.3210.10">
    <property type="entry name" value="Hypothetical protein af1432"/>
    <property type="match status" value="1"/>
</dbReference>
<dbReference type="SUPFAM" id="SSF52172">
    <property type="entry name" value="CheY-like"/>
    <property type="match status" value="1"/>
</dbReference>
<dbReference type="Proteomes" id="UP000465601">
    <property type="component" value="Unassembled WGS sequence"/>
</dbReference>
<feature type="domain" description="HD" evidence="5">
    <location>
        <begin position="174"/>
        <end position="295"/>
    </location>
</feature>
<comment type="caution">
    <text evidence="7">The sequence shown here is derived from an EMBL/GenBank/DDBJ whole genome shotgun (WGS) entry which is preliminary data.</text>
</comment>
<dbReference type="PANTHER" id="PTHR45228">
    <property type="entry name" value="CYCLIC DI-GMP PHOSPHODIESTERASE TM_0186-RELATED"/>
    <property type="match status" value="1"/>
</dbReference>
<evidence type="ECO:0000259" key="5">
    <source>
        <dbReference type="PROSITE" id="PS51831"/>
    </source>
</evidence>
<dbReference type="AlphaFoldDB" id="A0A833HMU3"/>
<dbReference type="Pfam" id="PF13487">
    <property type="entry name" value="HD_5"/>
    <property type="match status" value="1"/>
</dbReference>
<keyword evidence="8" id="KW-1185">Reference proteome</keyword>
<dbReference type="SMART" id="SM00471">
    <property type="entry name" value="HDc"/>
    <property type="match status" value="1"/>
</dbReference>
<dbReference type="PROSITE" id="PS50110">
    <property type="entry name" value="RESPONSE_REGULATORY"/>
    <property type="match status" value="1"/>
</dbReference>
<feature type="domain" description="HD-GYP" evidence="6">
    <location>
        <begin position="152"/>
        <end position="338"/>
    </location>
</feature>
<dbReference type="SMART" id="SM00448">
    <property type="entry name" value="REC"/>
    <property type="match status" value="1"/>
</dbReference>
<evidence type="ECO:0000313" key="7">
    <source>
        <dbReference type="EMBL" id="KAB3528855.1"/>
    </source>
</evidence>
<proteinExistence type="predicted"/>
<evidence type="ECO:0000256" key="2">
    <source>
        <dbReference type="ARBA" id="ARBA00024867"/>
    </source>
</evidence>
<dbReference type="NCBIfam" id="TIGR00277">
    <property type="entry name" value="HDIG"/>
    <property type="match status" value="1"/>
</dbReference>
<evidence type="ECO:0000256" key="1">
    <source>
        <dbReference type="ARBA" id="ARBA00018672"/>
    </source>
</evidence>
<keyword evidence="3" id="KW-0597">Phosphoprotein</keyword>
<dbReference type="SUPFAM" id="SSF109604">
    <property type="entry name" value="HD-domain/PDEase-like"/>
    <property type="match status" value="1"/>
</dbReference>
<dbReference type="InterPro" id="IPR011006">
    <property type="entry name" value="CheY-like_superfamily"/>
</dbReference>
<dbReference type="Pfam" id="PF00072">
    <property type="entry name" value="Response_reg"/>
    <property type="match status" value="1"/>
</dbReference>
<dbReference type="InterPro" id="IPR006674">
    <property type="entry name" value="HD_domain"/>
</dbReference>